<protein>
    <recommendedName>
        <fullName evidence="4">Cytochrome bo(3) ubiquinol oxidase subunit 4</fullName>
    </recommendedName>
    <alternativeName>
        <fullName evidence="16">Cytochrome o ubiquinol oxidase subunit 4</fullName>
    </alternativeName>
    <alternativeName>
        <fullName evidence="13">Oxidase bo(3) subunit 4</fullName>
    </alternativeName>
    <alternativeName>
        <fullName evidence="14">Ubiquinol oxidase polypeptide IV</fullName>
    </alternativeName>
    <alternativeName>
        <fullName evidence="15">Ubiquinol oxidase subunit 4</fullName>
    </alternativeName>
</protein>
<feature type="transmembrane region" description="Helical" evidence="17">
    <location>
        <begin position="72"/>
        <end position="93"/>
    </location>
</feature>
<evidence type="ECO:0000256" key="5">
    <source>
        <dbReference type="ARBA" id="ARBA00022448"/>
    </source>
</evidence>
<evidence type="ECO:0000256" key="16">
    <source>
        <dbReference type="ARBA" id="ARBA00032185"/>
    </source>
</evidence>
<keyword evidence="7 17" id="KW-0812">Transmembrane</keyword>
<feature type="transmembrane region" description="Helical" evidence="17">
    <location>
        <begin position="12"/>
        <end position="34"/>
    </location>
</feature>
<evidence type="ECO:0000256" key="13">
    <source>
        <dbReference type="ARBA" id="ARBA00030071"/>
    </source>
</evidence>
<evidence type="ECO:0000256" key="8">
    <source>
        <dbReference type="ARBA" id="ARBA00022982"/>
    </source>
</evidence>
<comment type="similarity">
    <text evidence="2">Belongs to the cytochrome c oxidase bacterial subunit 4 family.</text>
</comment>
<dbReference type="Pfam" id="PF03626">
    <property type="entry name" value="COX4_pro"/>
    <property type="match status" value="1"/>
</dbReference>
<evidence type="ECO:0000256" key="1">
    <source>
        <dbReference type="ARBA" id="ARBA00004651"/>
    </source>
</evidence>
<organism evidence="18 19">
    <name type="scientific">Roseibium sediminicola</name>
    <dbReference type="NCBI Taxonomy" id="2933272"/>
    <lineage>
        <taxon>Bacteria</taxon>
        <taxon>Pseudomonadati</taxon>
        <taxon>Pseudomonadota</taxon>
        <taxon>Alphaproteobacteria</taxon>
        <taxon>Hyphomicrobiales</taxon>
        <taxon>Stappiaceae</taxon>
        <taxon>Roseibium</taxon>
    </lineage>
</organism>
<dbReference type="InterPro" id="IPR014210">
    <property type="entry name" value="Cyt_o_ubiqinol_oxidase_su4"/>
</dbReference>
<keyword evidence="10" id="KW-0560">Oxidoreductase</keyword>
<sequence>MYRLADRPVARYLIGFVLAVILTAIPFAVVWGGLLTGPQAYVVIAAGALLQVLVHLVFFLHLDLKSTPAENVFFLAFAAVLIVIMVGGSLWIMSDLHQRMM</sequence>
<evidence type="ECO:0000313" key="18">
    <source>
        <dbReference type="EMBL" id="MCK7614502.1"/>
    </source>
</evidence>
<feature type="transmembrane region" description="Helical" evidence="17">
    <location>
        <begin position="40"/>
        <end position="60"/>
    </location>
</feature>
<proteinExistence type="inferred from homology"/>
<evidence type="ECO:0000256" key="11">
    <source>
        <dbReference type="ARBA" id="ARBA00023136"/>
    </source>
</evidence>
<evidence type="ECO:0000256" key="6">
    <source>
        <dbReference type="ARBA" id="ARBA00022475"/>
    </source>
</evidence>
<dbReference type="RefSeq" id="WP_248157110.1">
    <property type="nucleotide sequence ID" value="NZ_JALNMJ010000016.1"/>
</dbReference>
<gene>
    <name evidence="18" type="primary">cyoD</name>
    <name evidence="18" type="ORF">M0H32_20230</name>
</gene>
<evidence type="ECO:0000256" key="15">
    <source>
        <dbReference type="ARBA" id="ARBA00031887"/>
    </source>
</evidence>
<accession>A0ABT0GZK4</accession>
<comment type="subunit">
    <text evidence="3">Heterooctamer of two A chains, two B chains, two C chains and two D chains.</text>
</comment>
<keyword evidence="19" id="KW-1185">Reference proteome</keyword>
<evidence type="ECO:0000256" key="3">
    <source>
        <dbReference type="ARBA" id="ARBA00011700"/>
    </source>
</evidence>
<evidence type="ECO:0000256" key="7">
    <source>
        <dbReference type="ARBA" id="ARBA00022692"/>
    </source>
</evidence>
<keyword evidence="11 17" id="KW-0472">Membrane</keyword>
<evidence type="ECO:0000256" key="14">
    <source>
        <dbReference type="ARBA" id="ARBA00030211"/>
    </source>
</evidence>
<dbReference type="NCBIfam" id="TIGR02847">
    <property type="entry name" value="CyoD"/>
    <property type="match status" value="1"/>
</dbReference>
<comment type="function">
    <text evidence="12">Cytochrome bo(3) ubiquinol terminal oxidase is the component of the aerobic respiratory chain of E.coli that predominates when cells are grown at high aeration. Has proton pump activity across the membrane in addition to electron transfer, pumping 2 protons/electron.</text>
</comment>
<dbReference type="PANTHER" id="PTHR36835:SF1">
    <property type="entry name" value="CYTOCHROME BO(3) UBIQUINOL OXIDASE SUBUNIT 4"/>
    <property type="match status" value="1"/>
</dbReference>
<keyword evidence="8" id="KW-0249">Electron transport</keyword>
<keyword evidence="9 17" id="KW-1133">Transmembrane helix</keyword>
<keyword evidence="6" id="KW-1003">Cell membrane</keyword>
<dbReference type="EMBL" id="JALNMJ010000016">
    <property type="protein sequence ID" value="MCK7614502.1"/>
    <property type="molecule type" value="Genomic_DNA"/>
</dbReference>
<dbReference type="Proteomes" id="UP001431221">
    <property type="component" value="Unassembled WGS sequence"/>
</dbReference>
<reference evidence="18" key="1">
    <citation type="submission" date="2022-04" db="EMBL/GenBank/DDBJ databases">
        <title>Roseibium sp. CAU 1639 isolated from mud.</title>
        <authorList>
            <person name="Kim W."/>
        </authorList>
    </citation>
    <scope>NUCLEOTIDE SEQUENCE</scope>
    <source>
        <strain evidence="18">CAU 1639</strain>
    </source>
</reference>
<comment type="subcellular location">
    <subcellularLocation>
        <location evidence="1">Cell membrane</location>
        <topology evidence="1">Multi-pass membrane protein</topology>
    </subcellularLocation>
</comment>
<dbReference type="InterPro" id="IPR050968">
    <property type="entry name" value="Cytochrome_c_oxidase_bac_sub4"/>
</dbReference>
<evidence type="ECO:0000256" key="12">
    <source>
        <dbReference type="ARBA" id="ARBA00025694"/>
    </source>
</evidence>
<evidence type="ECO:0000313" key="19">
    <source>
        <dbReference type="Proteomes" id="UP001431221"/>
    </source>
</evidence>
<evidence type="ECO:0000256" key="4">
    <source>
        <dbReference type="ARBA" id="ARBA00014689"/>
    </source>
</evidence>
<evidence type="ECO:0000256" key="2">
    <source>
        <dbReference type="ARBA" id="ARBA00008079"/>
    </source>
</evidence>
<evidence type="ECO:0000256" key="17">
    <source>
        <dbReference type="SAM" id="Phobius"/>
    </source>
</evidence>
<dbReference type="PANTHER" id="PTHR36835">
    <property type="entry name" value="CYTOCHROME BO(3) UBIQUINOL OXIDASE SUBUNIT 4"/>
    <property type="match status" value="1"/>
</dbReference>
<keyword evidence="5" id="KW-0813">Transport</keyword>
<name>A0ABT0GZK4_9HYPH</name>
<evidence type="ECO:0000256" key="9">
    <source>
        <dbReference type="ARBA" id="ARBA00022989"/>
    </source>
</evidence>
<dbReference type="InterPro" id="IPR005171">
    <property type="entry name" value="Cyt_c_oxidase_su4_prok"/>
</dbReference>
<comment type="caution">
    <text evidence="18">The sequence shown here is derived from an EMBL/GenBank/DDBJ whole genome shotgun (WGS) entry which is preliminary data.</text>
</comment>
<evidence type="ECO:0000256" key="10">
    <source>
        <dbReference type="ARBA" id="ARBA00023002"/>
    </source>
</evidence>